<dbReference type="GO" id="GO:0044781">
    <property type="term" value="P:bacterial-type flagellum organization"/>
    <property type="evidence" value="ECO:0007669"/>
    <property type="project" value="UniProtKB-KW"/>
</dbReference>
<evidence type="ECO:0000256" key="2">
    <source>
        <dbReference type="ARBA" id="ARBA00022491"/>
    </source>
</evidence>
<keyword evidence="1 5" id="KW-0963">Cytoplasm</keyword>
<dbReference type="InterPro" id="IPR036107">
    <property type="entry name" value="CsrA_sf"/>
</dbReference>
<keyword evidence="2 5" id="KW-0678">Repressor</keyword>
<comment type="subcellular location">
    <subcellularLocation>
        <location evidence="5">Cytoplasm</location>
    </subcellularLocation>
</comment>
<dbReference type="InterPro" id="IPR003751">
    <property type="entry name" value="CsrA"/>
</dbReference>
<evidence type="ECO:0000256" key="5">
    <source>
        <dbReference type="HAMAP-Rule" id="MF_00167"/>
    </source>
</evidence>
<evidence type="ECO:0000256" key="1">
    <source>
        <dbReference type="ARBA" id="ARBA00022490"/>
    </source>
</evidence>
<keyword evidence="3 5" id="KW-0810">Translation regulation</keyword>
<dbReference type="GO" id="GO:0006402">
    <property type="term" value="P:mRNA catabolic process"/>
    <property type="evidence" value="ECO:0007669"/>
    <property type="project" value="InterPro"/>
</dbReference>
<evidence type="ECO:0000313" key="7">
    <source>
        <dbReference type="Proteomes" id="UP000244184"/>
    </source>
</evidence>
<dbReference type="GO" id="GO:0045947">
    <property type="term" value="P:negative regulation of translational initiation"/>
    <property type="evidence" value="ECO:0007669"/>
    <property type="project" value="UniProtKB-UniRule"/>
</dbReference>
<protein>
    <recommendedName>
        <fullName evidence="5">Translational regulator CsrA</fullName>
    </recommendedName>
</protein>
<comment type="subunit">
    <text evidence="5">Homodimer; the beta-strands of each monomer intercalate to form a hydrophobic core, while the alpha-helices form wings that extend away from the core.</text>
</comment>
<dbReference type="Gene3D" id="2.60.40.4380">
    <property type="entry name" value="Translational regulator CsrA"/>
    <property type="match status" value="1"/>
</dbReference>
<dbReference type="AlphaFoldDB" id="A0A2T6FRG4"/>
<dbReference type="NCBIfam" id="TIGR00202">
    <property type="entry name" value="csrA"/>
    <property type="match status" value="1"/>
</dbReference>
<evidence type="ECO:0000313" key="6">
    <source>
        <dbReference type="EMBL" id="PUA34499.1"/>
    </source>
</evidence>
<comment type="function">
    <text evidence="5">A translational regulator that binds mRNA to regulate translation initiation and/or mRNA stability. Usually binds in the 5'-UTR at or near the Shine-Dalgarno sequence preventing ribosome-binding, thus repressing translation. Its main target seems to be the major flagellin gene, while its function is anatagonized by FliW.</text>
</comment>
<sequence length="82" mass="9217">MLVLSRKKGQSIMIHDDIEIVISAIEGDQVKIGIKAPSDIKIYRKELIEAIQQSNQEASSVKLDLGKLKNMMKSAEKNEKSY</sequence>
<dbReference type="GO" id="GO:0005829">
    <property type="term" value="C:cytosol"/>
    <property type="evidence" value="ECO:0007669"/>
    <property type="project" value="TreeGrafter"/>
</dbReference>
<evidence type="ECO:0000256" key="4">
    <source>
        <dbReference type="ARBA" id="ARBA00022884"/>
    </source>
</evidence>
<dbReference type="PANTHER" id="PTHR34984:SF1">
    <property type="entry name" value="CARBON STORAGE REGULATOR"/>
    <property type="match status" value="1"/>
</dbReference>
<dbReference type="NCBIfam" id="NF002469">
    <property type="entry name" value="PRK01712.1"/>
    <property type="match status" value="1"/>
</dbReference>
<name>A0A2T6FRG4_9BACL</name>
<gene>
    <name evidence="5 6" type="primary">csrA</name>
    <name evidence="6" type="ORF">C8Z91_35270</name>
</gene>
<evidence type="ECO:0000256" key="3">
    <source>
        <dbReference type="ARBA" id="ARBA00022845"/>
    </source>
</evidence>
<dbReference type="Proteomes" id="UP000244184">
    <property type="component" value="Unassembled WGS sequence"/>
</dbReference>
<dbReference type="PANTHER" id="PTHR34984">
    <property type="entry name" value="CARBON STORAGE REGULATOR"/>
    <property type="match status" value="1"/>
</dbReference>
<dbReference type="GO" id="GO:1902208">
    <property type="term" value="P:regulation of bacterial-type flagellum assembly"/>
    <property type="evidence" value="ECO:0007669"/>
    <property type="project" value="UniProtKB-UniRule"/>
</dbReference>
<proteinExistence type="inferred from homology"/>
<dbReference type="SUPFAM" id="SSF117130">
    <property type="entry name" value="CsrA-like"/>
    <property type="match status" value="1"/>
</dbReference>
<dbReference type="EMBL" id="PYHP01000104">
    <property type="protein sequence ID" value="PUA34499.1"/>
    <property type="molecule type" value="Genomic_DNA"/>
</dbReference>
<dbReference type="HAMAP" id="MF_00167">
    <property type="entry name" value="CsrA"/>
    <property type="match status" value="1"/>
</dbReference>
<dbReference type="FunFam" id="2.60.40.4380:FF:000002">
    <property type="entry name" value="Translational regulator CsrA"/>
    <property type="match status" value="1"/>
</dbReference>
<dbReference type="GO" id="GO:0006109">
    <property type="term" value="P:regulation of carbohydrate metabolic process"/>
    <property type="evidence" value="ECO:0007669"/>
    <property type="project" value="InterPro"/>
</dbReference>
<accession>A0A2T6FRG4</accession>
<dbReference type="Pfam" id="PF02599">
    <property type="entry name" value="CsrA"/>
    <property type="match status" value="1"/>
</dbReference>
<keyword evidence="5" id="KW-1005">Bacterial flagellum biogenesis</keyword>
<reference evidence="6 7" key="1">
    <citation type="submission" date="2018-03" db="EMBL/GenBank/DDBJ databases">
        <title>Genome sequence of Paenibacillus elgii strain AC13 an antimicrobial compound producing bacteria.</title>
        <authorList>
            <person name="Kurokawa A.S."/>
            <person name="Araujo J.F."/>
            <person name="Costa R.A."/>
            <person name="Ortega D.B."/>
            <person name="Pires A.S."/>
            <person name="Pappas G.J.Jr."/>
            <person name="Franco O.L."/>
            <person name="Barreto C."/>
            <person name="Magalhaes B.S."/>
            <person name="Kruger R.H."/>
        </authorList>
    </citation>
    <scope>NUCLEOTIDE SEQUENCE [LARGE SCALE GENOMIC DNA]</scope>
    <source>
        <strain evidence="6 7">AC13</strain>
    </source>
</reference>
<comment type="similarity">
    <text evidence="5">Belongs to the CsrA/RsmA family.</text>
</comment>
<keyword evidence="4 5" id="KW-0694">RNA-binding</keyword>
<dbReference type="RefSeq" id="WP_108535287.1">
    <property type="nucleotide sequence ID" value="NZ_PYHP01000104.1"/>
</dbReference>
<dbReference type="GO" id="GO:0048027">
    <property type="term" value="F:mRNA 5'-UTR binding"/>
    <property type="evidence" value="ECO:0007669"/>
    <property type="project" value="UniProtKB-UniRule"/>
</dbReference>
<comment type="caution">
    <text evidence="6">The sequence shown here is derived from an EMBL/GenBank/DDBJ whole genome shotgun (WGS) entry which is preliminary data.</text>
</comment>
<organism evidence="6 7">
    <name type="scientific">Paenibacillus elgii</name>
    <dbReference type="NCBI Taxonomy" id="189691"/>
    <lineage>
        <taxon>Bacteria</taxon>
        <taxon>Bacillati</taxon>
        <taxon>Bacillota</taxon>
        <taxon>Bacilli</taxon>
        <taxon>Bacillales</taxon>
        <taxon>Paenibacillaceae</taxon>
        <taxon>Paenibacillus</taxon>
    </lineage>
</organism>